<evidence type="ECO:0000313" key="2">
    <source>
        <dbReference type="Proteomes" id="UP000249577"/>
    </source>
</evidence>
<dbReference type="EMBL" id="QFPN01000006">
    <property type="protein sequence ID" value="PZQ14342.1"/>
    <property type="molecule type" value="Genomic_DNA"/>
</dbReference>
<organism evidence="1 2">
    <name type="scientific">Ancylobacter novellus</name>
    <name type="common">Thiobacillus novellus</name>
    <dbReference type="NCBI Taxonomy" id="921"/>
    <lineage>
        <taxon>Bacteria</taxon>
        <taxon>Pseudomonadati</taxon>
        <taxon>Pseudomonadota</taxon>
        <taxon>Alphaproteobacteria</taxon>
        <taxon>Hyphomicrobiales</taxon>
        <taxon>Xanthobacteraceae</taxon>
        <taxon>Ancylobacter</taxon>
    </lineage>
</organism>
<accession>A0A2W5KBD0</accession>
<reference evidence="1 2" key="1">
    <citation type="submission" date="2017-08" db="EMBL/GenBank/DDBJ databases">
        <title>Infants hospitalized years apart are colonized by the same room-sourced microbial strains.</title>
        <authorList>
            <person name="Brooks B."/>
            <person name="Olm M.R."/>
            <person name="Firek B.A."/>
            <person name="Baker R."/>
            <person name="Thomas B.C."/>
            <person name="Morowitz M.J."/>
            <person name="Banfield J.F."/>
        </authorList>
    </citation>
    <scope>NUCLEOTIDE SEQUENCE [LARGE SCALE GENOMIC DNA]</scope>
    <source>
        <strain evidence="1">S2_005_003_R2_43</strain>
    </source>
</reference>
<sequence>MGRGGGPGEASMTDISLGDRNAERIKQTGRAHGIDNLHLFRITSATCLTARFGAVDEDDRIAVKGGMLMWYQAETRGDARPTTDIDIHFYEDIAPEEVKDLIRRAVELDAGYGMSLELVSIGDLKHSGDHPGLRAKFIASWGRTKVHFHCDIGFGGRPDPNMKRVRFEPFVKGLPGGSIMMVPFETVYAEKLHAVTIFGSDNTRIKDLHDLAVLGRRGLDPQRLAEAVERTFEDRNTPVPVSGALLAGLTPEFAASRQAQWVGFLRDANRTAAMPAALVDVAEKIAFDASNVFQRVHAMHGLAAGYRPAA</sequence>
<proteinExistence type="predicted"/>
<evidence type="ECO:0008006" key="3">
    <source>
        <dbReference type="Google" id="ProtNLM"/>
    </source>
</evidence>
<evidence type="ECO:0000313" key="1">
    <source>
        <dbReference type="EMBL" id="PZQ14342.1"/>
    </source>
</evidence>
<comment type="caution">
    <text evidence="1">The sequence shown here is derived from an EMBL/GenBank/DDBJ whole genome shotgun (WGS) entry which is preliminary data.</text>
</comment>
<protein>
    <recommendedName>
        <fullName evidence="3">Nucleotidyl transferase AbiEii/AbiGii toxin family protein</fullName>
    </recommendedName>
</protein>
<dbReference type="InterPro" id="IPR014942">
    <property type="entry name" value="AbiEii"/>
</dbReference>
<dbReference type="AlphaFoldDB" id="A0A2W5KBD0"/>
<name>A0A2W5KBD0_ANCNO</name>
<dbReference type="Proteomes" id="UP000249577">
    <property type="component" value="Unassembled WGS sequence"/>
</dbReference>
<dbReference type="Pfam" id="PF08843">
    <property type="entry name" value="AbiEii"/>
    <property type="match status" value="1"/>
</dbReference>
<gene>
    <name evidence="1" type="ORF">DI565_13065</name>
</gene>